<accession>A0A7S4SFK0</accession>
<protein>
    <submittedName>
        <fullName evidence="2">Uncharacterized protein</fullName>
    </submittedName>
</protein>
<dbReference type="AlphaFoldDB" id="A0A7S4SFK0"/>
<name>A0A7S4SFK0_9DINO</name>
<dbReference type="EMBL" id="HBNR01069019">
    <property type="protein sequence ID" value="CAE4642746.1"/>
    <property type="molecule type" value="Transcribed_RNA"/>
</dbReference>
<reference evidence="2" key="1">
    <citation type="submission" date="2021-01" db="EMBL/GenBank/DDBJ databases">
        <authorList>
            <person name="Corre E."/>
            <person name="Pelletier E."/>
            <person name="Niang G."/>
            <person name="Scheremetjew M."/>
            <person name="Finn R."/>
            <person name="Kale V."/>
            <person name="Holt S."/>
            <person name="Cochrane G."/>
            <person name="Meng A."/>
            <person name="Brown T."/>
            <person name="Cohen L."/>
        </authorList>
    </citation>
    <scope>NUCLEOTIDE SEQUENCE</scope>
    <source>
        <strain evidence="2">CCMP3105</strain>
    </source>
</reference>
<gene>
    <name evidence="2" type="ORF">AMON00008_LOCUS48867</name>
</gene>
<evidence type="ECO:0000256" key="1">
    <source>
        <dbReference type="SAM" id="MobiDB-lite"/>
    </source>
</evidence>
<proteinExistence type="predicted"/>
<evidence type="ECO:0000313" key="2">
    <source>
        <dbReference type="EMBL" id="CAE4642746.1"/>
    </source>
</evidence>
<feature type="region of interest" description="Disordered" evidence="1">
    <location>
        <begin position="204"/>
        <end position="256"/>
    </location>
</feature>
<feature type="region of interest" description="Disordered" evidence="1">
    <location>
        <begin position="137"/>
        <end position="168"/>
    </location>
</feature>
<organism evidence="2">
    <name type="scientific">Alexandrium monilatum</name>
    <dbReference type="NCBI Taxonomy" id="311494"/>
    <lineage>
        <taxon>Eukaryota</taxon>
        <taxon>Sar</taxon>
        <taxon>Alveolata</taxon>
        <taxon>Dinophyceae</taxon>
        <taxon>Gonyaulacales</taxon>
        <taxon>Pyrocystaceae</taxon>
        <taxon>Alexandrium</taxon>
    </lineage>
</organism>
<sequence length="256" mass="26466">MAVVAMEIMPSKRGCRKAGGVVRTYFKQQLPLSIDPADSYSIPSAAAPGQVVSVQQGRWMTMDVSDVAEVLQSWISDGHTLPDCLASLAVCAREGRLTPSNKLVTMDAVRAGFQLWRARREERAALLGMIASWSESQHRGGEVGKPARQAPSAGHVVPSGGGGRGGHCARSAPASVAVGGNAAPCITAADGPPPTMMTCAQERTEGGNAGRPAAATLTETTRAKRGFPRRPQGAAETGPKRPCAGVSGVAQSNRAG</sequence>